<evidence type="ECO:0000256" key="2">
    <source>
        <dbReference type="ARBA" id="ARBA00022837"/>
    </source>
</evidence>
<sequence length="1065" mass="116661">MDIWTIPPEMRAKYDAQFEIIQQGGAVTGDVAKALFLKSGLPAEVLAKIWALADMDADGRIDKKEFSIALWLIAMKLKGIEVPERLPVSMLAPPPRPPPSTDPFSSTGAAPPRPGPPPPLPPAPAPSAMASPIATQAAGRVGGPPPKPPPPTNVPPPKPVPPAIPPAPQVAPTSAIGVTQPGEWAVPQQTKLKYTQLFNQHDRQRTGFLTGNQTRGILMQTGLPNAVLAQIWYLSDIDTDGRLTSEEFVLAMHLCELSRSGQQLSATLPVDLVPPSYRRKNSGARHDSAGSVSSAGSRGLGGHETLVSPPVTQENVDLIGGIHMGHATFEDKRRENFEKGQAELERRRQIILEQQRREQQERERKEREEMQRREKMRQEQERKRQEELEAERERQRQRAEELEAERKRMQEQKEAARKEMERQRELELQRQRIIEMTALKQRTQEGLSLLKRRKLDLCLQVERLSREVGEVNGKIAAQREEVATAKAFIDGMRPQRDERMAELSEVKARLKECSDEALLLNQEKLNMQNQLASLKSKAGNKQREFETKIEMARKQLQQLGNEIKNKTAEVEKAEKEVEDKENAKNAANHVDESVWGGAPAPQENEASTEDPSKPEWNDPTSVDWGDETPKAAPAVPPPPTQATIDAWGEPETTTATFAQESWRTSDASASWAGRDRATTSGDPGKEDGVTKYRALFEFEARNEDELSFQPGDIIKVTLGEQGEPGWLAGELRGKSGWFPESYVEPANGGSTTATSWDLAPAEAEVRSTPLDTVQEEPGSGEGEIVCYALYSYDSAEPGDLCFPIGAAIKVTQKNGDWWTGSYNGTSGIFPGNYVSTEKPADTEPESAPAGASPAVVQTNAEDGRQPDSANGKRSSTQNDSNKSMKKKPEIVMVVANYEASGDGQLSLVKGQLVQVRKKTDGGWWEGEIHQKGKGRKIGWFPASYVKVLAGPGAVGNSAPGATAPATTPALAQEASSEPVQGEKVKAVFEFQGQQDDELTFGIDEIIVVTNKDDPSWWKGYKTSDASSKEGLFPSNYVEALCKNGAVAKRKVGPSLNESQKISPAS</sequence>
<dbReference type="CDD" id="cd00052">
    <property type="entry name" value="EH"/>
    <property type="match status" value="2"/>
</dbReference>
<protein>
    <submittedName>
        <fullName evidence="8">Intersectin-2-like</fullName>
    </submittedName>
</protein>
<dbReference type="InterPro" id="IPR011992">
    <property type="entry name" value="EF-hand-dom_pair"/>
</dbReference>
<dbReference type="EMBL" id="MNPL01005374">
    <property type="protein sequence ID" value="OQR76058.1"/>
    <property type="molecule type" value="Genomic_DNA"/>
</dbReference>
<accession>A0A1V9XRR9</accession>
<dbReference type="GO" id="GO:0005737">
    <property type="term" value="C:cytoplasm"/>
    <property type="evidence" value="ECO:0007669"/>
    <property type="project" value="TreeGrafter"/>
</dbReference>
<dbReference type="FunCoup" id="A0A1V9XRR9">
    <property type="interactions" value="1394"/>
</dbReference>
<dbReference type="InParanoid" id="A0A1V9XRR9"/>
<feature type="region of interest" description="Disordered" evidence="4">
    <location>
        <begin position="833"/>
        <end position="887"/>
    </location>
</feature>
<feature type="compositionally biased region" description="Polar residues" evidence="4">
    <location>
        <begin position="651"/>
        <end position="668"/>
    </location>
</feature>
<dbReference type="Pfam" id="PF14604">
    <property type="entry name" value="SH3_9"/>
    <property type="match status" value="1"/>
</dbReference>
<feature type="compositionally biased region" description="Low complexity" evidence="4">
    <location>
        <begin position="845"/>
        <end position="854"/>
    </location>
</feature>
<dbReference type="SMART" id="SM00027">
    <property type="entry name" value="EH"/>
    <property type="match status" value="2"/>
</dbReference>
<proteinExistence type="predicted"/>
<dbReference type="CDD" id="cd11839">
    <property type="entry name" value="SH3_Intersectin_4"/>
    <property type="match status" value="1"/>
</dbReference>
<feature type="domain" description="SH3" evidence="5">
    <location>
        <begin position="886"/>
        <end position="950"/>
    </location>
</feature>
<evidence type="ECO:0000313" key="9">
    <source>
        <dbReference type="Proteomes" id="UP000192247"/>
    </source>
</evidence>
<feature type="compositionally biased region" description="Pro residues" evidence="4">
    <location>
        <begin position="111"/>
        <end position="125"/>
    </location>
</feature>
<feature type="compositionally biased region" description="Pro residues" evidence="4">
    <location>
        <begin position="92"/>
        <end position="101"/>
    </location>
</feature>
<dbReference type="Gene3D" id="2.30.30.40">
    <property type="entry name" value="SH3 Domains"/>
    <property type="match status" value="4"/>
</dbReference>
<feature type="region of interest" description="Disordered" evidence="4">
    <location>
        <begin position="568"/>
        <end position="688"/>
    </location>
</feature>
<feature type="compositionally biased region" description="Basic and acidic residues" evidence="4">
    <location>
        <begin position="673"/>
        <end position="688"/>
    </location>
</feature>
<dbReference type="PROSITE" id="PS50031">
    <property type="entry name" value="EH"/>
    <property type="match status" value="2"/>
</dbReference>
<dbReference type="CDD" id="cd11836">
    <property type="entry name" value="SH3_Intersectin_1"/>
    <property type="match status" value="1"/>
</dbReference>
<evidence type="ECO:0000259" key="7">
    <source>
        <dbReference type="PROSITE" id="PS50222"/>
    </source>
</evidence>
<feature type="domain" description="SH3" evidence="5">
    <location>
        <begin position="979"/>
        <end position="1042"/>
    </location>
</feature>
<dbReference type="SUPFAM" id="SSF47473">
    <property type="entry name" value="EF-hand"/>
    <property type="match status" value="2"/>
</dbReference>
<dbReference type="Pfam" id="PF12763">
    <property type="entry name" value="EH"/>
    <property type="match status" value="2"/>
</dbReference>
<dbReference type="SUPFAM" id="SSF50044">
    <property type="entry name" value="SH3-domain"/>
    <property type="match status" value="4"/>
</dbReference>
<evidence type="ECO:0000256" key="1">
    <source>
        <dbReference type="ARBA" id="ARBA00022443"/>
    </source>
</evidence>
<dbReference type="Pfam" id="PF00018">
    <property type="entry name" value="SH3_1"/>
    <property type="match status" value="2"/>
</dbReference>
<feature type="domain" description="SH3" evidence="5">
    <location>
        <begin position="781"/>
        <end position="839"/>
    </location>
</feature>
<dbReference type="InterPro" id="IPR001452">
    <property type="entry name" value="SH3_domain"/>
</dbReference>
<dbReference type="SMART" id="SM00326">
    <property type="entry name" value="SH3"/>
    <property type="match status" value="4"/>
</dbReference>
<feature type="region of interest" description="Disordered" evidence="4">
    <location>
        <begin position="91"/>
        <end position="174"/>
    </location>
</feature>
<feature type="compositionally biased region" description="Pro residues" evidence="4">
    <location>
        <begin position="143"/>
        <end position="169"/>
    </location>
</feature>
<feature type="domain" description="SH3" evidence="5">
    <location>
        <begin position="687"/>
        <end position="748"/>
    </location>
</feature>
<gene>
    <name evidence="8" type="ORF">BIW11_03159</name>
</gene>
<feature type="domain" description="EF-hand" evidence="7">
    <location>
        <begin position="223"/>
        <end position="258"/>
    </location>
</feature>
<dbReference type="InterPro" id="IPR000261">
    <property type="entry name" value="EH_dom"/>
</dbReference>
<keyword evidence="2" id="KW-0106">Calcium</keyword>
<feature type="compositionally biased region" description="Basic and acidic residues" evidence="4">
    <location>
        <begin position="568"/>
        <end position="583"/>
    </location>
</feature>
<dbReference type="GO" id="GO:0097708">
    <property type="term" value="C:intracellular vesicle"/>
    <property type="evidence" value="ECO:0007669"/>
    <property type="project" value="TreeGrafter"/>
</dbReference>
<reference evidence="8 9" key="1">
    <citation type="journal article" date="2017" name="Gigascience">
        <title>Draft genome of the honey bee ectoparasitic mite, Tropilaelaps mercedesae, is shaped by the parasitic life history.</title>
        <authorList>
            <person name="Dong X."/>
            <person name="Armstrong S.D."/>
            <person name="Xia D."/>
            <person name="Makepeace B.L."/>
            <person name="Darby A.C."/>
            <person name="Kadowaki T."/>
        </authorList>
    </citation>
    <scope>NUCLEOTIDE SEQUENCE [LARGE SCALE GENOMIC DNA]</scope>
    <source>
        <strain evidence="8">Wuxi-XJTLU</strain>
    </source>
</reference>
<dbReference type="InterPro" id="IPR036028">
    <property type="entry name" value="SH3-like_dom_sf"/>
</dbReference>
<dbReference type="SMART" id="SM00054">
    <property type="entry name" value="EFh"/>
    <property type="match status" value="2"/>
</dbReference>
<dbReference type="PANTHER" id="PTHR11216:SF170">
    <property type="entry name" value="DYNAMIN ASSOCIATED PROTEIN 160, ISOFORM D"/>
    <property type="match status" value="1"/>
</dbReference>
<name>A0A1V9XRR9_9ACAR</name>
<keyword evidence="9" id="KW-1185">Reference proteome</keyword>
<dbReference type="STRING" id="418985.A0A1V9XRR9"/>
<dbReference type="GO" id="GO:0060090">
    <property type="term" value="F:molecular adaptor activity"/>
    <property type="evidence" value="ECO:0007669"/>
    <property type="project" value="TreeGrafter"/>
</dbReference>
<dbReference type="Gene3D" id="1.10.287.1490">
    <property type="match status" value="1"/>
</dbReference>
<feature type="region of interest" description="Disordered" evidence="4">
    <location>
        <begin position="355"/>
        <end position="422"/>
    </location>
</feature>
<organism evidence="8 9">
    <name type="scientific">Tropilaelaps mercedesae</name>
    <dbReference type="NCBI Taxonomy" id="418985"/>
    <lineage>
        <taxon>Eukaryota</taxon>
        <taxon>Metazoa</taxon>
        <taxon>Ecdysozoa</taxon>
        <taxon>Arthropoda</taxon>
        <taxon>Chelicerata</taxon>
        <taxon>Arachnida</taxon>
        <taxon>Acari</taxon>
        <taxon>Parasitiformes</taxon>
        <taxon>Mesostigmata</taxon>
        <taxon>Gamasina</taxon>
        <taxon>Dermanyssoidea</taxon>
        <taxon>Laelapidae</taxon>
        <taxon>Tropilaelaps</taxon>
    </lineage>
</organism>
<evidence type="ECO:0000259" key="6">
    <source>
        <dbReference type="PROSITE" id="PS50031"/>
    </source>
</evidence>
<dbReference type="OrthoDB" id="207120at2759"/>
<feature type="compositionally biased region" description="Polar residues" evidence="4">
    <location>
        <begin position="867"/>
        <end position="881"/>
    </location>
</feature>
<feature type="domain" description="EH" evidence="6">
    <location>
        <begin position="10"/>
        <end position="97"/>
    </location>
</feature>
<evidence type="ECO:0000259" key="5">
    <source>
        <dbReference type="PROSITE" id="PS50002"/>
    </source>
</evidence>
<dbReference type="GO" id="GO:0042734">
    <property type="term" value="C:presynaptic membrane"/>
    <property type="evidence" value="ECO:0007669"/>
    <property type="project" value="TreeGrafter"/>
</dbReference>
<dbReference type="Proteomes" id="UP000192247">
    <property type="component" value="Unassembled WGS sequence"/>
</dbReference>
<feature type="domain" description="EH" evidence="6">
    <location>
        <begin position="190"/>
        <end position="279"/>
    </location>
</feature>
<dbReference type="PROSITE" id="PS50222">
    <property type="entry name" value="EF_HAND_2"/>
    <property type="match status" value="2"/>
</dbReference>
<dbReference type="PRINTS" id="PR00452">
    <property type="entry name" value="SH3DOMAIN"/>
</dbReference>
<dbReference type="GO" id="GO:0005509">
    <property type="term" value="F:calcium ion binding"/>
    <property type="evidence" value="ECO:0007669"/>
    <property type="project" value="InterPro"/>
</dbReference>
<feature type="domain" description="EF-hand" evidence="7">
    <location>
        <begin position="41"/>
        <end position="76"/>
    </location>
</feature>
<dbReference type="Gene3D" id="1.10.238.10">
    <property type="entry name" value="EF-hand"/>
    <property type="match status" value="2"/>
</dbReference>
<evidence type="ECO:0000313" key="8">
    <source>
        <dbReference type="EMBL" id="OQR76058.1"/>
    </source>
</evidence>
<dbReference type="InterPro" id="IPR002048">
    <property type="entry name" value="EF_hand_dom"/>
</dbReference>
<dbReference type="Pfam" id="PF07653">
    <property type="entry name" value="SH3_2"/>
    <property type="match status" value="1"/>
</dbReference>
<comment type="caution">
    <text evidence="8">The sequence shown here is derived from an EMBL/GenBank/DDBJ whole genome shotgun (WGS) entry which is preliminary data.</text>
</comment>
<keyword evidence="1 3" id="KW-0728">SH3 domain</keyword>
<dbReference type="PROSITE" id="PS50002">
    <property type="entry name" value="SH3"/>
    <property type="match status" value="4"/>
</dbReference>
<dbReference type="InterPro" id="IPR018247">
    <property type="entry name" value="EF_Hand_1_Ca_BS"/>
</dbReference>
<dbReference type="PANTHER" id="PTHR11216">
    <property type="entry name" value="EH DOMAIN"/>
    <property type="match status" value="1"/>
</dbReference>
<dbReference type="GO" id="GO:0150007">
    <property type="term" value="P:clathrin-dependent synaptic vesicle endocytosis"/>
    <property type="evidence" value="ECO:0007669"/>
    <property type="project" value="TreeGrafter"/>
</dbReference>
<evidence type="ECO:0000256" key="4">
    <source>
        <dbReference type="SAM" id="MobiDB-lite"/>
    </source>
</evidence>
<dbReference type="AlphaFoldDB" id="A0A1V9XRR9"/>
<feature type="region of interest" description="Disordered" evidence="4">
    <location>
        <begin position="273"/>
        <end position="310"/>
    </location>
</feature>
<evidence type="ECO:0000256" key="3">
    <source>
        <dbReference type="PROSITE-ProRule" id="PRU00192"/>
    </source>
</evidence>
<dbReference type="PROSITE" id="PS00018">
    <property type="entry name" value="EF_HAND_1"/>
    <property type="match status" value="2"/>
</dbReference>